<dbReference type="RefSeq" id="WP_018919303.1">
    <property type="nucleotide sequence ID" value="NZ_LR134384.1"/>
</dbReference>
<accession>A0A3S4X814</accession>
<proteinExistence type="predicted"/>
<keyword evidence="1" id="KW-1133">Transmembrane helix</keyword>
<name>A0A3S4X814_9BACT</name>
<evidence type="ECO:0000256" key="1">
    <source>
        <dbReference type="SAM" id="Phobius"/>
    </source>
</evidence>
<dbReference type="InterPro" id="IPR001173">
    <property type="entry name" value="Glyco_trans_2-like"/>
</dbReference>
<dbReference type="PANTHER" id="PTHR43685:SF11">
    <property type="entry name" value="GLYCOSYLTRANSFERASE TAGX-RELATED"/>
    <property type="match status" value="1"/>
</dbReference>
<dbReference type="GeneID" id="85012743"/>
<reference evidence="3 4" key="1">
    <citation type="submission" date="2018-12" db="EMBL/GenBank/DDBJ databases">
        <authorList>
            <consortium name="Pathogen Informatics"/>
        </authorList>
    </citation>
    <scope>NUCLEOTIDE SEQUENCE [LARGE SCALE GENOMIC DNA]</scope>
    <source>
        <strain evidence="3 4">NCTC13071</strain>
    </source>
</reference>
<evidence type="ECO:0000259" key="2">
    <source>
        <dbReference type="Pfam" id="PF00535"/>
    </source>
</evidence>
<dbReference type="Gene3D" id="3.90.550.10">
    <property type="entry name" value="Spore Coat Polysaccharide Biosynthesis Protein SpsA, Chain A"/>
    <property type="match status" value="1"/>
</dbReference>
<dbReference type="KEGG" id="poc:NCTC13071_01959"/>
<keyword evidence="1" id="KW-0472">Membrane</keyword>
<dbReference type="PANTHER" id="PTHR43685">
    <property type="entry name" value="GLYCOSYLTRANSFERASE"/>
    <property type="match status" value="1"/>
</dbReference>
<dbReference type="SUPFAM" id="SSF53448">
    <property type="entry name" value="Nucleotide-diphospho-sugar transferases"/>
    <property type="match status" value="1"/>
</dbReference>
<keyword evidence="1" id="KW-0812">Transmembrane</keyword>
<gene>
    <name evidence="3" type="primary">kfoC_3</name>
    <name evidence="3" type="ORF">NCTC13071_01959</name>
</gene>
<dbReference type="CDD" id="cd00761">
    <property type="entry name" value="Glyco_tranf_GTA_type"/>
    <property type="match status" value="1"/>
</dbReference>
<dbReference type="EMBL" id="LR134384">
    <property type="protein sequence ID" value="VEH15943.1"/>
    <property type="molecule type" value="Genomic_DNA"/>
</dbReference>
<evidence type="ECO:0000313" key="4">
    <source>
        <dbReference type="Proteomes" id="UP000274578"/>
    </source>
</evidence>
<dbReference type="InterPro" id="IPR050834">
    <property type="entry name" value="Glycosyltransf_2"/>
</dbReference>
<dbReference type="Pfam" id="PF00535">
    <property type="entry name" value="Glycos_transf_2"/>
    <property type="match status" value="1"/>
</dbReference>
<dbReference type="AlphaFoldDB" id="A0A3S4X814"/>
<protein>
    <submittedName>
        <fullName evidence="3">Chondroitin polymerase</fullName>
    </submittedName>
</protein>
<feature type="transmembrane region" description="Helical" evidence="1">
    <location>
        <begin position="277"/>
        <end position="295"/>
    </location>
</feature>
<sequence length="301" mass="35158">MENKTITVVTPTYNRADKLHRLFQSLCGQTSKDFKWLCIDDGSTDGTEQLIVNLIREQRDIANGIQIRYIKKENGGKHSALNIAFREVDTELLFIVDSDDVLTDDAIETISMDWSRLINRDKLCGIGYLRGYSEYSRIGDAYSADRFLSNFITERYNKGVDGDKAEVWVTEKLRGFQYPEVEGEKFISESVAWIWLAKQYDMFFVNKIIYITEYLVGGLSDVGRILRFKCPHLMAYGSLMTMSREFSVKIRVKEALLYIVYSLFGKQTMREILCCRYHVLVLLNIIPGYLLYRFWKRKYFL</sequence>
<dbReference type="InterPro" id="IPR029044">
    <property type="entry name" value="Nucleotide-diphossugar_trans"/>
</dbReference>
<feature type="domain" description="Glycosyltransferase 2-like" evidence="2">
    <location>
        <begin position="7"/>
        <end position="109"/>
    </location>
</feature>
<dbReference type="Proteomes" id="UP000274578">
    <property type="component" value="Chromosome 1"/>
</dbReference>
<organism evidence="3 4">
    <name type="scientific">Segatella oris</name>
    <dbReference type="NCBI Taxonomy" id="28135"/>
    <lineage>
        <taxon>Bacteria</taxon>
        <taxon>Pseudomonadati</taxon>
        <taxon>Bacteroidota</taxon>
        <taxon>Bacteroidia</taxon>
        <taxon>Bacteroidales</taxon>
        <taxon>Prevotellaceae</taxon>
        <taxon>Segatella</taxon>
    </lineage>
</organism>
<evidence type="ECO:0000313" key="3">
    <source>
        <dbReference type="EMBL" id="VEH15943.1"/>
    </source>
</evidence>